<feature type="transmembrane region" description="Helical" evidence="1">
    <location>
        <begin position="47"/>
        <end position="67"/>
    </location>
</feature>
<feature type="transmembrane region" description="Helical" evidence="1">
    <location>
        <begin position="157"/>
        <end position="179"/>
    </location>
</feature>
<keyword evidence="3" id="KW-1185">Reference proteome</keyword>
<gene>
    <name evidence="2" type="ORF">CLV47_12536</name>
</gene>
<feature type="transmembrane region" description="Helical" evidence="1">
    <location>
        <begin position="185"/>
        <end position="208"/>
    </location>
</feature>
<dbReference type="Proteomes" id="UP000237752">
    <property type="component" value="Unassembled WGS sequence"/>
</dbReference>
<proteinExistence type="predicted"/>
<dbReference type="PANTHER" id="PTHR40761:SF1">
    <property type="entry name" value="CONSERVED INTEGRAL MEMBRANE ALANINE VALINE AND LEUCINE RICH PROTEIN-RELATED"/>
    <property type="match status" value="1"/>
</dbReference>
<feature type="transmembrane region" description="Helical" evidence="1">
    <location>
        <begin position="6"/>
        <end position="26"/>
    </location>
</feature>
<organism evidence="2 3">
    <name type="scientific">Antricoccus suffuscus</name>
    <dbReference type="NCBI Taxonomy" id="1629062"/>
    <lineage>
        <taxon>Bacteria</taxon>
        <taxon>Bacillati</taxon>
        <taxon>Actinomycetota</taxon>
        <taxon>Actinomycetes</taxon>
        <taxon>Geodermatophilales</taxon>
        <taxon>Antricoccaceae</taxon>
        <taxon>Antricoccus</taxon>
    </lineage>
</organism>
<reference evidence="2 3" key="1">
    <citation type="submission" date="2018-03" db="EMBL/GenBank/DDBJ databases">
        <title>Genomic Encyclopedia of Archaeal and Bacterial Type Strains, Phase II (KMG-II): from individual species to whole genera.</title>
        <authorList>
            <person name="Goeker M."/>
        </authorList>
    </citation>
    <scope>NUCLEOTIDE SEQUENCE [LARGE SCALE GENOMIC DNA]</scope>
    <source>
        <strain evidence="2 3">DSM 100065</strain>
    </source>
</reference>
<keyword evidence="1" id="KW-0472">Membrane</keyword>
<dbReference type="EMBL" id="PVUE01000025">
    <property type="protein sequence ID" value="PRZ33579.1"/>
    <property type="molecule type" value="Genomic_DNA"/>
</dbReference>
<evidence type="ECO:0000313" key="2">
    <source>
        <dbReference type="EMBL" id="PRZ33579.1"/>
    </source>
</evidence>
<feature type="transmembrane region" description="Helical" evidence="1">
    <location>
        <begin position="220"/>
        <end position="241"/>
    </location>
</feature>
<name>A0A2T0ZB57_9ACTN</name>
<comment type="caution">
    <text evidence="2">The sequence shown here is derived from an EMBL/GenBank/DDBJ whole genome shotgun (WGS) entry which is preliminary data.</text>
</comment>
<feature type="transmembrane region" description="Helical" evidence="1">
    <location>
        <begin position="131"/>
        <end position="150"/>
    </location>
</feature>
<dbReference type="AlphaFoldDB" id="A0A2T0ZB57"/>
<sequence>MIIGLLCAFGGAVAMGVASILQSISAKRSAALSTIHAGRIVRLIGHPMYVAGIALDLVGAVAALIALQHLPIFLVQSALASSVAITALIAAFLGSRIRRAEWLALGALAVGLILLALAAAPAPSSPLAGHWNWVMLAAAIPVVALAGIGVRAADRRAGVILAVAGGLSFSIVAIAARTLSMSAPLWHLLAAPALWVIVVHGILATVMFAMALQRGSVTSVTALTFGTEVLIPSAIGLAFLGDAARSGFAAAAAAGFVLAIVGALALARFSEPDLNTGRTNVVPT</sequence>
<accession>A0A2T0ZB57</accession>
<feature type="transmembrane region" description="Helical" evidence="1">
    <location>
        <begin position="247"/>
        <end position="269"/>
    </location>
</feature>
<keyword evidence="1" id="KW-0812">Transmembrane</keyword>
<dbReference type="OrthoDB" id="3837845at2"/>
<dbReference type="PANTHER" id="PTHR40761">
    <property type="entry name" value="CONSERVED INTEGRAL MEMBRANE ALANINE VALINE AND LEUCINE RICH PROTEIN-RELATED"/>
    <property type="match status" value="1"/>
</dbReference>
<evidence type="ECO:0000313" key="3">
    <source>
        <dbReference type="Proteomes" id="UP000237752"/>
    </source>
</evidence>
<dbReference type="RefSeq" id="WP_106350914.1">
    <property type="nucleotide sequence ID" value="NZ_PVUE01000025.1"/>
</dbReference>
<feature type="transmembrane region" description="Helical" evidence="1">
    <location>
        <begin position="73"/>
        <end position="93"/>
    </location>
</feature>
<keyword evidence="1" id="KW-1133">Transmembrane helix</keyword>
<evidence type="ECO:0008006" key="4">
    <source>
        <dbReference type="Google" id="ProtNLM"/>
    </source>
</evidence>
<evidence type="ECO:0000256" key="1">
    <source>
        <dbReference type="SAM" id="Phobius"/>
    </source>
</evidence>
<feature type="transmembrane region" description="Helical" evidence="1">
    <location>
        <begin position="100"/>
        <end position="119"/>
    </location>
</feature>
<protein>
    <recommendedName>
        <fullName evidence="4">EamA-like transporter family protein</fullName>
    </recommendedName>
</protein>